<dbReference type="RefSeq" id="WP_348523673.1">
    <property type="nucleotide sequence ID" value="NZ_BSUN01000001.1"/>
</dbReference>
<dbReference type="Proteomes" id="UP001157125">
    <property type="component" value="Unassembled WGS sequence"/>
</dbReference>
<organism evidence="1 2">
    <name type="scientific">Demequina litorisediminis</name>
    <dbReference type="NCBI Taxonomy" id="1849022"/>
    <lineage>
        <taxon>Bacteria</taxon>
        <taxon>Bacillati</taxon>
        <taxon>Actinomycetota</taxon>
        <taxon>Actinomycetes</taxon>
        <taxon>Micrococcales</taxon>
        <taxon>Demequinaceae</taxon>
        <taxon>Demequina</taxon>
    </lineage>
</organism>
<comment type="caution">
    <text evidence="1">The sequence shown here is derived from an EMBL/GenBank/DDBJ whole genome shotgun (WGS) entry which is preliminary data.</text>
</comment>
<sequence length="56" mass="5641">MTQALADGSLDTATVDAAVTRLMEMRLRTGEFDGAEDPYAGIAAADIDGPGARGGA</sequence>
<accession>A0ABQ6IHB0</accession>
<proteinExistence type="predicted"/>
<evidence type="ECO:0000313" key="1">
    <source>
        <dbReference type="EMBL" id="GMA37268.1"/>
    </source>
</evidence>
<protein>
    <submittedName>
        <fullName evidence="1">Uncharacterized protein</fullName>
    </submittedName>
</protein>
<reference evidence="2" key="1">
    <citation type="journal article" date="2019" name="Int. J. Syst. Evol. Microbiol.">
        <title>The Global Catalogue of Microorganisms (GCM) 10K type strain sequencing project: providing services to taxonomists for standard genome sequencing and annotation.</title>
        <authorList>
            <consortium name="The Broad Institute Genomics Platform"/>
            <consortium name="The Broad Institute Genome Sequencing Center for Infectious Disease"/>
            <person name="Wu L."/>
            <person name="Ma J."/>
        </authorList>
    </citation>
    <scope>NUCLEOTIDE SEQUENCE [LARGE SCALE GENOMIC DNA]</scope>
    <source>
        <strain evidence="2">NBRC 112299</strain>
    </source>
</reference>
<keyword evidence="2" id="KW-1185">Reference proteome</keyword>
<name>A0ABQ6IHB0_9MICO</name>
<gene>
    <name evidence="1" type="ORF">GCM10025876_34720</name>
</gene>
<evidence type="ECO:0000313" key="2">
    <source>
        <dbReference type="Proteomes" id="UP001157125"/>
    </source>
</evidence>
<dbReference type="EMBL" id="BSUN01000001">
    <property type="protein sequence ID" value="GMA37268.1"/>
    <property type="molecule type" value="Genomic_DNA"/>
</dbReference>